<evidence type="ECO:0000256" key="1">
    <source>
        <dbReference type="ARBA" id="ARBA00004162"/>
    </source>
</evidence>
<dbReference type="GO" id="GO:0022857">
    <property type="term" value="F:transmembrane transporter activity"/>
    <property type="evidence" value="ECO:0007669"/>
    <property type="project" value="InterPro"/>
</dbReference>
<dbReference type="InterPro" id="IPR003400">
    <property type="entry name" value="ExbD"/>
</dbReference>
<evidence type="ECO:0000256" key="2">
    <source>
        <dbReference type="ARBA" id="ARBA00005811"/>
    </source>
</evidence>
<comment type="similarity">
    <text evidence="2 7">Belongs to the ExbD/TolR family.</text>
</comment>
<reference evidence="9 10" key="1">
    <citation type="journal article" date="2014" name="Genome Announc.">
        <title>Draft genome sequences of eight enterohepatic helicobacter species isolated from both laboratory and wild rodents.</title>
        <authorList>
            <person name="Sheh A."/>
            <person name="Shen Z."/>
            <person name="Fox J.G."/>
        </authorList>
    </citation>
    <scope>NUCLEOTIDE SEQUENCE [LARGE SCALE GENOMIC DNA]</scope>
    <source>
        <strain evidence="9 10">MIT 09-6949</strain>
    </source>
</reference>
<organism evidence="9 10">
    <name type="scientific">Helicobacter jaachi</name>
    <dbReference type="NCBI Taxonomy" id="1677920"/>
    <lineage>
        <taxon>Bacteria</taxon>
        <taxon>Pseudomonadati</taxon>
        <taxon>Campylobacterota</taxon>
        <taxon>Epsilonproteobacteria</taxon>
        <taxon>Campylobacterales</taxon>
        <taxon>Helicobacteraceae</taxon>
        <taxon>Helicobacter</taxon>
    </lineage>
</organism>
<dbReference type="STRING" id="1677920.LS71_01110"/>
<accession>A0A4V6I2T4</accession>
<dbReference type="EMBL" id="JRPR02000001">
    <property type="protein sequence ID" value="TLD97292.1"/>
    <property type="molecule type" value="Genomic_DNA"/>
</dbReference>
<protein>
    <submittedName>
        <fullName evidence="9">Biopolymer transporter ExbD</fullName>
    </submittedName>
</protein>
<dbReference type="RefSeq" id="WP_034352517.1">
    <property type="nucleotide sequence ID" value="NZ_JRPR02000001.1"/>
</dbReference>
<proteinExistence type="inferred from homology"/>
<dbReference type="Gene3D" id="3.30.420.270">
    <property type="match status" value="1"/>
</dbReference>
<evidence type="ECO:0000256" key="8">
    <source>
        <dbReference type="SAM" id="Phobius"/>
    </source>
</evidence>
<comment type="subcellular location">
    <subcellularLocation>
        <location evidence="1">Cell membrane</location>
        <topology evidence="1">Single-pass membrane protein</topology>
    </subcellularLocation>
    <subcellularLocation>
        <location evidence="7">Cell membrane</location>
        <topology evidence="7">Single-pass type II membrane protein</topology>
    </subcellularLocation>
</comment>
<dbReference type="GO" id="GO:0005886">
    <property type="term" value="C:plasma membrane"/>
    <property type="evidence" value="ECO:0007669"/>
    <property type="project" value="UniProtKB-SubCell"/>
</dbReference>
<feature type="transmembrane region" description="Helical" evidence="8">
    <location>
        <begin position="15"/>
        <end position="36"/>
    </location>
</feature>
<comment type="caution">
    <text evidence="9">The sequence shown here is derived from an EMBL/GenBank/DDBJ whole genome shotgun (WGS) entry which is preliminary data.</text>
</comment>
<keyword evidence="4 7" id="KW-0812">Transmembrane</keyword>
<dbReference type="Proteomes" id="UP000029733">
    <property type="component" value="Unassembled WGS sequence"/>
</dbReference>
<dbReference type="PANTHER" id="PTHR30558:SF7">
    <property type="entry name" value="TOL-PAL SYSTEM PROTEIN TOLR"/>
    <property type="match status" value="1"/>
</dbReference>
<evidence type="ECO:0000256" key="3">
    <source>
        <dbReference type="ARBA" id="ARBA00022475"/>
    </source>
</evidence>
<keyword evidence="5 8" id="KW-1133">Transmembrane helix</keyword>
<sequence length="131" mass="14535">MLANEEQKELSEINVTPFIDVMLVLLIIFMVVAPMITSSVKLELPKSTAAQDSEKKPIILFINLEEISVNEEKVSLQSLGALIDSKTKGDKQSIIYFYVDKAVPYERLVAIIDAVKVAGFHKIALSQEVAK</sequence>
<evidence type="ECO:0000256" key="7">
    <source>
        <dbReference type="RuleBase" id="RU003879"/>
    </source>
</evidence>
<keyword evidence="10" id="KW-1185">Reference proteome</keyword>
<dbReference type="Pfam" id="PF02472">
    <property type="entry name" value="ExbD"/>
    <property type="match status" value="1"/>
</dbReference>
<keyword evidence="7" id="KW-0653">Protein transport</keyword>
<keyword evidence="6 8" id="KW-0472">Membrane</keyword>
<dbReference type="AlphaFoldDB" id="A0A4V6I2T4"/>
<evidence type="ECO:0000256" key="4">
    <source>
        <dbReference type="ARBA" id="ARBA00022692"/>
    </source>
</evidence>
<keyword evidence="7" id="KW-0813">Transport</keyword>
<evidence type="ECO:0000256" key="6">
    <source>
        <dbReference type="ARBA" id="ARBA00023136"/>
    </source>
</evidence>
<dbReference type="GO" id="GO:0015031">
    <property type="term" value="P:protein transport"/>
    <property type="evidence" value="ECO:0007669"/>
    <property type="project" value="UniProtKB-KW"/>
</dbReference>
<keyword evidence="3" id="KW-1003">Cell membrane</keyword>
<evidence type="ECO:0000256" key="5">
    <source>
        <dbReference type="ARBA" id="ARBA00022989"/>
    </source>
</evidence>
<gene>
    <name evidence="9" type="ORF">LS71_000615</name>
</gene>
<dbReference type="PANTHER" id="PTHR30558">
    <property type="entry name" value="EXBD MEMBRANE COMPONENT OF PMF-DRIVEN MACROMOLECULE IMPORT SYSTEM"/>
    <property type="match status" value="1"/>
</dbReference>
<name>A0A4V6I2T4_9HELI</name>
<evidence type="ECO:0000313" key="9">
    <source>
        <dbReference type="EMBL" id="TLD97292.1"/>
    </source>
</evidence>
<evidence type="ECO:0000313" key="10">
    <source>
        <dbReference type="Proteomes" id="UP000029733"/>
    </source>
</evidence>
<dbReference type="OrthoDB" id="9798629at2"/>